<evidence type="ECO:0008006" key="5">
    <source>
        <dbReference type="Google" id="ProtNLM"/>
    </source>
</evidence>
<keyword evidence="2" id="KW-0472">Membrane</keyword>
<feature type="transmembrane region" description="Helical" evidence="2">
    <location>
        <begin position="89"/>
        <end position="109"/>
    </location>
</feature>
<dbReference type="Proteomes" id="UP000324351">
    <property type="component" value="Unassembled WGS sequence"/>
</dbReference>
<organism evidence="3 4">
    <name type="scientific">Nocardioides antri</name>
    <dbReference type="NCBI Taxonomy" id="2607659"/>
    <lineage>
        <taxon>Bacteria</taxon>
        <taxon>Bacillati</taxon>
        <taxon>Actinomycetota</taxon>
        <taxon>Actinomycetes</taxon>
        <taxon>Propionibacteriales</taxon>
        <taxon>Nocardioidaceae</taxon>
        <taxon>Nocardioides</taxon>
    </lineage>
</organism>
<feature type="region of interest" description="Disordered" evidence="1">
    <location>
        <begin position="1"/>
        <end position="80"/>
    </location>
</feature>
<reference evidence="3 4" key="2">
    <citation type="submission" date="2019-09" db="EMBL/GenBank/DDBJ databases">
        <authorList>
            <person name="Jin C."/>
        </authorList>
    </citation>
    <scope>NUCLEOTIDE SEQUENCE [LARGE SCALE GENOMIC DNA]</scope>
    <source>
        <strain evidence="3 4">BN140041</strain>
    </source>
</reference>
<feature type="transmembrane region" description="Helical" evidence="2">
    <location>
        <begin position="261"/>
        <end position="286"/>
    </location>
</feature>
<evidence type="ECO:0000256" key="2">
    <source>
        <dbReference type="SAM" id="Phobius"/>
    </source>
</evidence>
<proteinExistence type="predicted"/>
<feature type="transmembrane region" description="Helical" evidence="2">
    <location>
        <begin position="234"/>
        <end position="254"/>
    </location>
</feature>
<sequence length="395" mass="39549">MTEDARSTGSGEPKDTPVGPPPTVTPADAVGGPPPTDGPTPAPPPPPTQTAPAGAPPPPSGTTTAVMDPPPPPPPAVVERRRDRPGMSLLPISLGVGLLAAAIVLSAARTRSDGDLDWSNYTVGLGATAVLVLVALVSLLGGVGRTREELATWPGAIGVLGVGAMLGVGLEDVSGADDWLPYLVGGVVVLLSVLGYVAIRRGAFVVTAILGLGLVYLQACDDLLSDIGDDDGAIVAAAAVAVFVLVVTAVGWILPTRALSGVVAGVVGVIGFNGVLLVLVISQAFAPFFSLDMIGGEDGAASGAEGPKADFDTDVYVILALAAVLTLVWALAAALNGNPGFTVLAIAMPASVVPTATFVLVVDHPTWWGAALAVAGTLVLALVGLQQLLARKRRA</sequence>
<evidence type="ECO:0000256" key="1">
    <source>
        <dbReference type="SAM" id="MobiDB-lite"/>
    </source>
</evidence>
<accession>A0A5B1M5L8</accession>
<feature type="transmembrane region" description="Helical" evidence="2">
    <location>
        <begin position="202"/>
        <end position="219"/>
    </location>
</feature>
<evidence type="ECO:0000313" key="4">
    <source>
        <dbReference type="Proteomes" id="UP000324351"/>
    </source>
</evidence>
<keyword evidence="2" id="KW-0812">Transmembrane</keyword>
<reference evidence="3 4" key="1">
    <citation type="submission" date="2019-09" db="EMBL/GenBank/DDBJ databases">
        <title>Nocardioides panacisoli sp. nov., isolated from the soil of a ginseng field.</title>
        <authorList>
            <person name="Cho C."/>
        </authorList>
    </citation>
    <scope>NUCLEOTIDE SEQUENCE [LARGE SCALE GENOMIC DNA]</scope>
    <source>
        <strain evidence="3 4">BN140041</strain>
    </source>
</reference>
<keyword evidence="4" id="KW-1185">Reference proteome</keyword>
<name>A0A5B1M5L8_9ACTN</name>
<dbReference type="RefSeq" id="WP_149750418.1">
    <property type="nucleotide sequence ID" value="NZ_VUJW01000003.1"/>
</dbReference>
<evidence type="ECO:0000313" key="3">
    <source>
        <dbReference type="EMBL" id="KAA1427926.1"/>
    </source>
</evidence>
<feature type="transmembrane region" description="Helical" evidence="2">
    <location>
        <begin position="315"/>
        <end position="334"/>
    </location>
</feature>
<gene>
    <name evidence="3" type="ORF">F0U47_10980</name>
</gene>
<protein>
    <recommendedName>
        <fullName evidence="5">DUF2157 domain-containing protein</fullName>
    </recommendedName>
</protein>
<feature type="compositionally biased region" description="Pro residues" evidence="1">
    <location>
        <begin position="32"/>
        <end position="60"/>
    </location>
</feature>
<feature type="transmembrane region" description="Helical" evidence="2">
    <location>
        <begin position="121"/>
        <end position="143"/>
    </location>
</feature>
<feature type="transmembrane region" description="Helical" evidence="2">
    <location>
        <begin position="179"/>
        <end position="197"/>
    </location>
</feature>
<feature type="transmembrane region" description="Helical" evidence="2">
    <location>
        <begin position="150"/>
        <end position="167"/>
    </location>
</feature>
<feature type="transmembrane region" description="Helical" evidence="2">
    <location>
        <begin position="367"/>
        <end position="385"/>
    </location>
</feature>
<keyword evidence="2" id="KW-1133">Transmembrane helix</keyword>
<dbReference type="EMBL" id="VUJW01000003">
    <property type="protein sequence ID" value="KAA1427926.1"/>
    <property type="molecule type" value="Genomic_DNA"/>
</dbReference>
<dbReference type="AlphaFoldDB" id="A0A5B1M5L8"/>
<feature type="transmembrane region" description="Helical" evidence="2">
    <location>
        <begin position="341"/>
        <end position="361"/>
    </location>
</feature>
<comment type="caution">
    <text evidence="3">The sequence shown here is derived from an EMBL/GenBank/DDBJ whole genome shotgun (WGS) entry which is preliminary data.</text>
</comment>